<dbReference type="Gene3D" id="2.40.160.20">
    <property type="match status" value="1"/>
</dbReference>
<organism evidence="1 2">
    <name type="scientific">Pelomonas candidula</name>
    <dbReference type="NCBI Taxonomy" id="3299025"/>
    <lineage>
        <taxon>Bacteria</taxon>
        <taxon>Pseudomonadati</taxon>
        <taxon>Pseudomonadota</taxon>
        <taxon>Betaproteobacteria</taxon>
        <taxon>Burkholderiales</taxon>
        <taxon>Sphaerotilaceae</taxon>
        <taxon>Roseateles</taxon>
    </lineage>
</organism>
<dbReference type="RefSeq" id="WP_394412913.1">
    <property type="nucleotide sequence ID" value="NZ_JBIGIC010000008.1"/>
</dbReference>
<protein>
    <submittedName>
        <fullName evidence="1">Uncharacterized protein</fullName>
    </submittedName>
</protein>
<dbReference type="EMBL" id="JBIGIC010000008">
    <property type="protein sequence ID" value="MFG6488296.1"/>
    <property type="molecule type" value="Genomic_DNA"/>
</dbReference>
<proteinExistence type="predicted"/>
<reference evidence="1 2" key="1">
    <citation type="submission" date="2024-08" db="EMBL/GenBank/DDBJ databases">
        <authorList>
            <person name="Lu H."/>
        </authorList>
    </citation>
    <scope>NUCLEOTIDE SEQUENCE [LARGE SCALE GENOMIC DNA]</scope>
    <source>
        <strain evidence="1 2">BYS78W</strain>
    </source>
</reference>
<dbReference type="Proteomes" id="UP001606134">
    <property type="component" value="Unassembled WGS sequence"/>
</dbReference>
<name>A0ABW7HF16_9BURK</name>
<evidence type="ECO:0000313" key="1">
    <source>
        <dbReference type="EMBL" id="MFG6488296.1"/>
    </source>
</evidence>
<sequence>MGPAFAHHFSSDGEVVKPASSTRQCGTVDDGVGNTFNSPTPIPGAINAPGSKPGAYIYYRLSTYSCKDVVVPAERRGWEGNNPALGLRYTRRLDDHSNTFLFSWVRDSYGTSSVMLAAGRMWPVLDVDSVKVDAGVVGGLWYRSVLNRSEDGLVRRVVPFALPSMAITETHTGLGVDLGFAPRLAMNGYTVNRTPTLMVQLNYLVKKTQEGDTSVSLQRTTDGGLQGSVARTF</sequence>
<keyword evidence="2" id="KW-1185">Reference proteome</keyword>
<accession>A0ABW7HF16</accession>
<gene>
    <name evidence="1" type="ORF">ACG04R_16535</name>
</gene>
<comment type="caution">
    <text evidence="1">The sequence shown here is derived from an EMBL/GenBank/DDBJ whole genome shotgun (WGS) entry which is preliminary data.</text>
</comment>
<evidence type="ECO:0000313" key="2">
    <source>
        <dbReference type="Proteomes" id="UP001606134"/>
    </source>
</evidence>